<evidence type="ECO:0000313" key="4">
    <source>
        <dbReference type="Proteomes" id="UP000814176"/>
    </source>
</evidence>
<dbReference type="InterPro" id="IPR016181">
    <property type="entry name" value="Acyl_CoA_acyltransferase"/>
</dbReference>
<protein>
    <recommendedName>
        <fullName evidence="2">N-acetyltransferase domain-containing protein</fullName>
    </recommendedName>
</protein>
<comment type="caution">
    <text evidence="3">The sequence shown here is derived from an EMBL/GenBank/DDBJ whole genome shotgun (WGS) entry which is preliminary data.</text>
</comment>
<dbReference type="Proteomes" id="UP000814176">
    <property type="component" value="Unassembled WGS sequence"/>
</dbReference>
<dbReference type="SUPFAM" id="SSF55729">
    <property type="entry name" value="Acyl-CoA N-acyltransferases (Nat)"/>
    <property type="match status" value="1"/>
</dbReference>
<evidence type="ECO:0000313" key="3">
    <source>
        <dbReference type="EMBL" id="KAH9840079.1"/>
    </source>
</evidence>
<dbReference type="GeneID" id="71999522"/>
<proteinExistence type="predicted"/>
<dbReference type="EMBL" id="JADCUA010000005">
    <property type="protein sequence ID" value="KAH9840079.1"/>
    <property type="molecule type" value="Genomic_DNA"/>
</dbReference>
<dbReference type="InterPro" id="IPR000182">
    <property type="entry name" value="GNAT_dom"/>
</dbReference>
<dbReference type="PROSITE" id="PS51186">
    <property type="entry name" value="GNAT"/>
    <property type="match status" value="1"/>
</dbReference>
<evidence type="ECO:0000259" key="2">
    <source>
        <dbReference type="PROSITE" id="PS51186"/>
    </source>
</evidence>
<name>A0ABQ8KNS0_9APHY</name>
<feature type="domain" description="N-acetyltransferase" evidence="2">
    <location>
        <begin position="239"/>
        <end position="382"/>
    </location>
</feature>
<gene>
    <name evidence="3" type="ORF">C8Q71DRAFT_476288</name>
</gene>
<sequence>MSVSYESDASHESSYLDTSAAGRRSKRRRIERKNLSPDVPESSFGITSLVDALEQALRVPGDHSFDTLVEDVLPELLHAEANLRVGATYRSDDNAKPLTRAEAREILDEIMAEGGDRLQTLLTSLVTRKLSTHPSTLRSMILRKSVLHTPETVTPLPPSRASPTINPQVLDALYAIRTTPYEYSFLSRIQGFQPARTPTAIAVDWETRSPWMELMSDVRDHYSLMHSEREQPIENVAPIEYVSLRPEHLPQVHDLFRRTFWEGISVSDALEYSPEKCTVVATYKKLVVGAALLSSPQETYITYLSVRAGWENSQIATTMLYHLITLNPNRDITLHVSINNPAMLLYNRFGFKAEEFIVGFYEDYLDPQSRASKNAFRLRLRR</sequence>
<feature type="compositionally biased region" description="Polar residues" evidence="1">
    <location>
        <begin position="1"/>
        <end position="17"/>
    </location>
</feature>
<organism evidence="3 4">
    <name type="scientific">Rhodofomes roseus</name>
    <dbReference type="NCBI Taxonomy" id="34475"/>
    <lineage>
        <taxon>Eukaryota</taxon>
        <taxon>Fungi</taxon>
        <taxon>Dikarya</taxon>
        <taxon>Basidiomycota</taxon>
        <taxon>Agaricomycotina</taxon>
        <taxon>Agaricomycetes</taxon>
        <taxon>Polyporales</taxon>
        <taxon>Rhodofomes</taxon>
    </lineage>
</organism>
<evidence type="ECO:0000256" key="1">
    <source>
        <dbReference type="SAM" id="MobiDB-lite"/>
    </source>
</evidence>
<dbReference type="Pfam" id="PF00583">
    <property type="entry name" value="Acetyltransf_1"/>
    <property type="match status" value="1"/>
</dbReference>
<keyword evidence="4" id="KW-1185">Reference proteome</keyword>
<dbReference type="Gene3D" id="3.40.630.30">
    <property type="match status" value="1"/>
</dbReference>
<dbReference type="RefSeq" id="XP_047781729.1">
    <property type="nucleotide sequence ID" value="XM_047918790.1"/>
</dbReference>
<accession>A0ABQ8KNS0</accession>
<reference evidence="3 4" key="1">
    <citation type="journal article" date="2021" name="Environ. Microbiol.">
        <title>Gene family expansions and transcriptome signatures uncover fungal adaptations to wood decay.</title>
        <authorList>
            <person name="Hage H."/>
            <person name="Miyauchi S."/>
            <person name="Viragh M."/>
            <person name="Drula E."/>
            <person name="Min B."/>
            <person name="Chaduli D."/>
            <person name="Navarro D."/>
            <person name="Favel A."/>
            <person name="Norest M."/>
            <person name="Lesage-Meessen L."/>
            <person name="Balint B."/>
            <person name="Merenyi Z."/>
            <person name="de Eugenio L."/>
            <person name="Morin E."/>
            <person name="Martinez A.T."/>
            <person name="Baldrian P."/>
            <person name="Stursova M."/>
            <person name="Martinez M.J."/>
            <person name="Novotny C."/>
            <person name="Magnuson J.K."/>
            <person name="Spatafora J.W."/>
            <person name="Maurice S."/>
            <person name="Pangilinan J."/>
            <person name="Andreopoulos W."/>
            <person name="LaButti K."/>
            <person name="Hundley H."/>
            <person name="Na H."/>
            <person name="Kuo A."/>
            <person name="Barry K."/>
            <person name="Lipzen A."/>
            <person name="Henrissat B."/>
            <person name="Riley R."/>
            <person name="Ahrendt S."/>
            <person name="Nagy L.G."/>
            <person name="Grigoriev I.V."/>
            <person name="Martin F."/>
            <person name="Rosso M.N."/>
        </authorList>
    </citation>
    <scope>NUCLEOTIDE SEQUENCE [LARGE SCALE GENOMIC DNA]</scope>
    <source>
        <strain evidence="3 4">CIRM-BRFM 1785</strain>
    </source>
</reference>
<feature type="region of interest" description="Disordered" evidence="1">
    <location>
        <begin position="1"/>
        <end position="41"/>
    </location>
</feature>